<dbReference type="EMBL" id="DSVQ01000019">
    <property type="protein sequence ID" value="HGT41070.1"/>
    <property type="molecule type" value="Genomic_DNA"/>
</dbReference>
<reference evidence="2" key="1">
    <citation type="journal article" date="2020" name="mSystems">
        <title>Genome- and Community-Level Interaction Insights into Carbon Utilization and Element Cycling Functions of Hydrothermarchaeota in Hydrothermal Sediment.</title>
        <authorList>
            <person name="Zhou Z."/>
            <person name="Liu Y."/>
            <person name="Xu W."/>
            <person name="Pan J."/>
            <person name="Luo Z.H."/>
            <person name="Li M."/>
        </authorList>
    </citation>
    <scope>NUCLEOTIDE SEQUENCE [LARGE SCALE GENOMIC DNA]</scope>
    <source>
        <strain evidence="2">SpSt-508</strain>
    </source>
</reference>
<evidence type="ECO:0008006" key="3">
    <source>
        <dbReference type="Google" id="ProtNLM"/>
    </source>
</evidence>
<name>A0A7C4QXR1_9PLAN</name>
<feature type="region of interest" description="Disordered" evidence="1">
    <location>
        <begin position="69"/>
        <end position="102"/>
    </location>
</feature>
<gene>
    <name evidence="2" type="ORF">ENS64_17630</name>
</gene>
<sequence length="128" mass="12988">MKVTGKVTMHGSPLVGATVTFSPRGSQPTAVGVTNDAGEFKLSTYGGGDGAAEGEYAVLVTKHIAMEEAAPSEAHSSDPYAVGPTTAHSTKPGSGSANVVPAAYADPAKTPLSAKVDASNRHFEFEVK</sequence>
<dbReference type="AlphaFoldDB" id="A0A7C4QXR1"/>
<proteinExistence type="predicted"/>
<organism evidence="2">
    <name type="scientific">Schlesneria paludicola</name>
    <dbReference type="NCBI Taxonomy" id="360056"/>
    <lineage>
        <taxon>Bacteria</taxon>
        <taxon>Pseudomonadati</taxon>
        <taxon>Planctomycetota</taxon>
        <taxon>Planctomycetia</taxon>
        <taxon>Planctomycetales</taxon>
        <taxon>Planctomycetaceae</taxon>
        <taxon>Schlesneria</taxon>
    </lineage>
</organism>
<comment type="caution">
    <text evidence="2">The sequence shown here is derived from an EMBL/GenBank/DDBJ whole genome shotgun (WGS) entry which is preliminary data.</text>
</comment>
<feature type="compositionally biased region" description="Polar residues" evidence="1">
    <location>
        <begin position="86"/>
        <end position="97"/>
    </location>
</feature>
<evidence type="ECO:0000313" key="2">
    <source>
        <dbReference type="EMBL" id="HGT41070.1"/>
    </source>
</evidence>
<evidence type="ECO:0000256" key="1">
    <source>
        <dbReference type="SAM" id="MobiDB-lite"/>
    </source>
</evidence>
<protein>
    <recommendedName>
        <fullName evidence="3">Carboxypeptidase regulatory-like domain-containing protein</fullName>
    </recommendedName>
</protein>
<accession>A0A7C4QXR1</accession>